<dbReference type="AlphaFoldDB" id="A0A3B4ZJ55"/>
<accession>A0A3B4ZJ55</accession>
<dbReference type="PANTHER" id="PTHR45913">
    <property type="entry name" value="EPM2A-INTERACTING PROTEIN 1"/>
    <property type="match status" value="1"/>
</dbReference>
<organism evidence="1">
    <name type="scientific">Stegastes partitus</name>
    <name type="common">bicolor damselfish</name>
    <dbReference type="NCBI Taxonomy" id="144197"/>
    <lineage>
        <taxon>Eukaryota</taxon>
        <taxon>Metazoa</taxon>
        <taxon>Chordata</taxon>
        <taxon>Craniata</taxon>
        <taxon>Vertebrata</taxon>
        <taxon>Euteleostomi</taxon>
        <taxon>Actinopterygii</taxon>
        <taxon>Neopterygii</taxon>
        <taxon>Teleostei</taxon>
        <taxon>Neoteleostei</taxon>
        <taxon>Acanthomorphata</taxon>
        <taxon>Ovalentaria</taxon>
        <taxon>Pomacentridae</taxon>
        <taxon>Stegastes</taxon>
    </lineage>
</organism>
<dbReference type="Ensembl" id="ENSSPAT00000007813.1">
    <property type="protein sequence ID" value="ENSSPAP00000007666.1"/>
    <property type="gene ID" value="ENSSPAG00000005861.1"/>
</dbReference>
<protein>
    <recommendedName>
        <fullName evidence="2">DUF4371 domain-containing protein</fullName>
    </recommendedName>
</protein>
<name>A0A3B4ZJ55_9TELE</name>
<dbReference type="PANTHER" id="PTHR45913:SF19">
    <property type="entry name" value="LOW QUALITY PROTEIN: ZINC FINGER BED DOMAIN-CONTAINING PROTEIN 5-LIKE"/>
    <property type="match status" value="1"/>
</dbReference>
<evidence type="ECO:0000313" key="1">
    <source>
        <dbReference type="Ensembl" id="ENSSPAP00000007666.1"/>
    </source>
</evidence>
<sequence length="381" mass="43057">MTVCRRVDKMGKDIVEQVVGKLSNSFFLQLDESTDISGNAQLVGLVRYIDADNIYETTGEDIFDSVNTFFTENSISWKSCSSNCTDAAASMTGSVRGFIAQVKKENPEVNARLFRRLSENTGAEHTQLQLHTEVRLLSRGKILNGLLELRSEDTDFLAKLSYLADIFRKLNELNMSLQGKDTNILNLYDKVGGFQKKAKLWKMACAQGNFTCFPQDFLSSEDVGRAPVKLVIVGHLTTLIQDFHSYFPDTEEKSAQLDWVRNPCLVSEANRSKLPVTYQEKLVEVSSDRGFQMKFSTSTLTQFWVFVKQEHPDLGQKALEFCSLFLWTEFLGTARGRKGFGLGTTEFNLCCLQMMLFCWLHQTRTFSVHWGSLQVSAVRAG</sequence>
<dbReference type="GeneTree" id="ENSGT00940000160436"/>
<evidence type="ECO:0008006" key="2">
    <source>
        <dbReference type="Google" id="ProtNLM"/>
    </source>
</evidence>
<proteinExistence type="predicted"/>
<reference evidence="1" key="1">
    <citation type="submission" date="2023-09" db="UniProtKB">
        <authorList>
            <consortium name="Ensembl"/>
        </authorList>
    </citation>
    <scope>IDENTIFICATION</scope>
</reference>